<keyword evidence="1" id="KW-0812">Transmembrane</keyword>
<organism evidence="2 3">
    <name type="scientific">Candidatus Sulfomarinibacter kjeldsenii</name>
    <dbReference type="NCBI Taxonomy" id="2885994"/>
    <lineage>
        <taxon>Bacteria</taxon>
        <taxon>Pseudomonadati</taxon>
        <taxon>Acidobacteriota</taxon>
        <taxon>Thermoanaerobaculia</taxon>
        <taxon>Thermoanaerobaculales</taxon>
        <taxon>Candidatus Sulfomarinibacteraceae</taxon>
        <taxon>Candidatus Sulfomarinibacter</taxon>
    </lineage>
</organism>
<keyword evidence="1" id="KW-0472">Membrane</keyword>
<dbReference type="Proteomes" id="UP000598633">
    <property type="component" value="Unassembled WGS sequence"/>
</dbReference>
<dbReference type="EMBL" id="JACXWA010000035">
    <property type="protein sequence ID" value="MBD3870155.1"/>
    <property type="molecule type" value="Genomic_DNA"/>
</dbReference>
<keyword evidence="1" id="KW-1133">Transmembrane helix</keyword>
<gene>
    <name evidence="2" type="ORF">IFJ97_02200</name>
</gene>
<dbReference type="InterPro" id="IPR030888">
    <property type="entry name" value="Put_ccm"/>
</dbReference>
<proteinExistence type="predicted"/>
<accession>A0A8J7C355</accession>
<evidence type="ECO:0000313" key="2">
    <source>
        <dbReference type="EMBL" id="MBD3870155.1"/>
    </source>
</evidence>
<evidence type="ECO:0000313" key="3">
    <source>
        <dbReference type="Proteomes" id="UP000598633"/>
    </source>
</evidence>
<protein>
    <submittedName>
        <fullName evidence="2">CcmD family protein</fullName>
    </submittedName>
</protein>
<comment type="caution">
    <text evidence="2">The sequence shown here is derived from an EMBL/GenBank/DDBJ whole genome shotgun (WGS) entry which is preliminary data.</text>
</comment>
<reference evidence="2 3" key="1">
    <citation type="submission" date="2020-08" db="EMBL/GenBank/DDBJ databases">
        <title>Acidobacteriota in marine sediments use diverse sulfur dissimilation pathways.</title>
        <authorList>
            <person name="Wasmund K."/>
        </authorList>
    </citation>
    <scope>NUCLEOTIDE SEQUENCE [LARGE SCALE GENOMIC DNA]</scope>
    <source>
        <strain evidence="2">MAG AM3-A</strain>
    </source>
</reference>
<evidence type="ECO:0000256" key="1">
    <source>
        <dbReference type="SAM" id="Phobius"/>
    </source>
</evidence>
<dbReference type="NCBIfam" id="TIGR04391">
    <property type="entry name" value="CcmD_alt_fam"/>
    <property type="match status" value="1"/>
</dbReference>
<dbReference type="AlphaFoldDB" id="A0A8J7C355"/>
<sequence length="34" mass="4022">MTDLMGIMVVTLMIWVGLFGYVYRLDRKVSRLED</sequence>
<feature type="transmembrane region" description="Helical" evidence="1">
    <location>
        <begin position="6"/>
        <end position="23"/>
    </location>
</feature>
<name>A0A8J7C355_9BACT</name>
<dbReference type="Pfam" id="PF20077">
    <property type="entry name" value="CcmD_alt"/>
    <property type="match status" value="1"/>
</dbReference>